<dbReference type="AlphaFoldDB" id="B3QU43"/>
<dbReference type="STRING" id="517418.Ctha_0370"/>
<accession>B3QU43</accession>
<proteinExistence type="predicted"/>
<protein>
    <submittedName>
        <fullName evidence="1">Uncharacterized protein</fullName>
    </submittedName>
</protein>
<name>B3QU43_CHLT3</name>
<gene>
    <name evidence="1" type="ordered locus">Ctha_0370</name>
</gene>
<organism evidence="1 2">
    <name type="scientific">Chloroherpeton thalassium (strain ATCC 35110 / GB-78)</name>
    <dbReference type="NCBI Taxonomy" id="517418"/>
    <lineage>
        <taxon>Bacteria</taxon>
        <taxon>Pseudomonadati</taxon>
        <taxon>Chlorobiota</taxon>
        <taxon>Chlorobiia</taxon>
        <taxon>Chlorobiales</taxon>
        <taxon>Chloroherpetonaceae</taxon>
        <taxon>Chloroherpeton</taxon>
    </lineage>
</organism>
<sequence>MLTAAPASDFHRIQAPKTWGYCTICNSPEAFPVLLAPRAYDNSGRTLYWTDESLAFKRACDFENHETDVSWMASRYHLTDDVFLKSWVCTEVAAKLFDLPILVFLKKNGLFKLNQDYTSFTCIHEGKDVRAEIVYINSTAKQAHIALGRFFRERQ</sequence>
<reference evidence="1 2" key="1">
    <citation type="submission" date="2008-06" db="EMBL/GenBank/DDBJ databases">
        <title>Complete sequence of Chloroherpeton thalassium ATCC 35110.</title>
        <authorList>
            <consortium name="US DOE Joint Genome Institute"/>
            <person name="Lucas S."/>
            <person name="Copeland A."/>
            <person name="Lapidus A."/>
            <person name="Glavina del Rio T."/>
            <person name="Dalin E."/>
            <person name="Tice H."/>
            <person name="Bruce D."/>
            <person name="Goodwin L."/>
            <person name="Pitluck S."/>
            <person name="Schmutz J."/>
            <person name="Larimer F."/>
            <person name="Land M."/>
            <person name="Hauser L."/>
            <person name="Kyrpides N."/>
            <person name="Mikhailova N."/>
            <person name="Liu Z."/>
            <person name="Li T."/>
            <person name="Zhao F."/>
            <person name="Overmann J."/>
            <person name="Bryant D.A."/>
            <person name="Richardson P."/>
        </authorList>
    </citation>
    <scope>NUCLEOTIDE SEQUENCE [LARGE SCALE GENOMIC DNA]</scope>
    <source>
        <strain evidence="2">ATCC 35110 / GB-78</strain>
    </source>
</reference>
<evidence type="ECO:0000313" key="2">
    <source>
        <dbReference type="Proteomes" id="UP000001208"/>
    </source>
</evidence>
<keyword evidence="2" id="KW-1185">Reference proteome</keyword>
<evidence type="ECO:0000313" key="1">
    <source>
        <dbReference type="EMBL" id="ACF12841.1"/>
    </source>
</evidence>
<dbReference type="Proteomes" id="UP000001208">
    <property type="component" value="Chromosome"/>
</dbReference>
<dbReference type="KEGG" id="cts:Ctha_0370"/>
<dbReference type="HOGENOM" id="CLU_1692364_0_0_10"/>
<dbReference type="RefSeq" id="WP_012498925.1">
    <property type="nucleotide sequence ID" value="NC_011026.1"/>
</dbReference>
<dbReference type="EMBL" id="CP001100">
    <property type="protein sequence ID" value="ACF12841.1"/>
    <property type="molecule type" value="Genomic_DNA"/>
</dbReference>